<evidence type="ECO:0000313" key="4">
    <source>
        <dbReference type="Proteomes" id="UP000461585"/>
    </source>
</evidence>
<dbReference type="PIRSF" id="PIRSF004553">
    <property type="entry name" value="CHP00095"/>
    <property type="match status" value="1"/>
</dbReference>
<dbReference type="NCBIfam" id="TIGR00095">
    <property type="entry name" value="16S rRNA (guanine(966)-N(2))-methyltransferase RsmD"/>
    <property type="match status" value="1"/>
</dbReference>
<dbReference type="InterPro" id="IPR004398">
    <property type="entry name" value="RNA_MeTrfase_RsmD"/>
</dbReference>
<accession>A0A7X5HUG4</accession>
<dbReference type="PANTHER" id="PTHR43542:SF1">
    <property type="entry name" value="METHYLTRANSFERASE"/>
    <property type="match status" value="1"/>
</dbReference>
<dbReference type="GO" id="GO:0052913">
    <property type="term" value="F:16S rRNA (guanine(966)-N(2))-methyltransferase activity"/>
    <property type="evidence" value="ECO:0007669"/>
    <property type="project" value="UniProtKB-EC"/>
</dbReference>
<dbReference type="SUPFAM" id="SSF53335">
    <property type="entry name" value="S-adenosyl-L-methionine-dependent methyltransferases"/>
    <property type="match status" value="1"/>
</dbReference>
<name>A0A7X5HUG4_9FIRM</name>
<proteinExistence type="predicted"/>
<sequence length="189" mass="20850">MRVIAGKARRLALVAPKGDKVRPTTDRTKETLFNILAPLLRDSIVLDVFSGSGAIGIEALSRGAKKAYFIENDPEAQACIRENLSRTGLEAQGEILPYDFARALDILKGRQVQADLVFLDPPYGKGLEEQAIGRILGNGLLAPEGTLVCESAEDTGFSFLEAFPPWEVEREKRFKTNKFTWVKGKRDKG</sequence>
<dbReference type="EC" id="2.1.1.171" evidence="3"/>
<dbReference type="CDD" id="cd02440">
    <property type="entry name" value="AdoMet_MTases"/>
    <property type="match status" value="1"/>
</dbReference>
<keyword evidence="4" id="KW-1185">Reference proteome</keyword>
<dbReference type="RefSeq" id="WP_162369607.1">
    <property type="nucleotide sequence ID" value="NZ_JAAEEH010000007.1"/>
</dbReference>
<reference evidence="3 4" key="1">
    <citation type="submission" date="2020-01" db="EMBL/GenBank/DDBJ databases">
        <title>Anaeroalcalibacter tamaniensis gen. nov., sp. nov., moderately halophilic strictly anaerobic fermenter bacterium from mud volcano of Taman peninsula.</title>
        <authorList>
            <person name="Frolova A."/>
            <person name="Merkel A.Y."/>
            <person name="Slobodkin A.I."/>
        </authorList>
    </citation>
    <scope>NUCLEOTIDE SEQUENCE [LARGE SCALE GENOMIC DNA]</scope>
    <source>
        <strain evidence="3 4">F-3ap</strain>
    </source>
</reference>
<evidence type="ECO:0000256" key="1">
    <source>
        <dbReference type="ARBA" id="ARBA00022603"/>
    </source>
</evidence>
<dbReference type="Proteomes" id="UP000461585">
    <property type="component" value="Unassembled WGS sequence"/>
</dbReference>
<keyword evidence="1 3" id="KW-0489">Methyltransferase</keyword>
<dbReference type="InterPro" id="IPR029063">
    <property type="entry name" value="SAM-dependent_MTases_sf"/>
</dbReference>
<organism evidence="3 4">
    <name type="scientific">Anaerotalea alkaliphila</name>
    <dbReference type="NCBI Taxonomy" id="2662126"/>
    <lineage>
        <taxon>Bacteria</taxon>
        <taxon>Bacillati</taxon>
        <taxon>Bacillota</taxon>
        <taxon>Clostridia</taxon>
        <taxon>Eubacteriales</taxon>
        <taxon>Anaerotalea</taxon>
    </lineage>
</organism>
<protein>
    <submittedName>
        <fullName evidence="3">16S rRNA (Guanine(966)-N(2))-methyltransferase RsmD</fullName>
        <ecNumber evidence="3">2.1.1.171</ecNumber>
    </submittedName>
</protein>
<dbReference type="Pfam" id="PF03602">
    <property type="entry name" value="Cons_hypoth95"/>
    <property type="match status" value="1"/>
</dbReference>
<dbReference type="Gene3D" id="3.40.50.150">
    <property type="entry name" value="Vaccinia Virus protein VP39"/>
    <property type="match status" value="1"/>
</dbReference>
<dbReference type="AlphaFoldDB" id="A0A7X5HUG4"/>
<dbReference type="PANTHER" id="PTHR43542">
    <property type="entry name" value="METHYLTRANSFERASE"/>
    <property type="match status" value="1"/>
</dbReference>
<dbReference type="EMBL" id="JAAEEH010000007">
    <property type="protein sequence ID" value="NDL66878.1"/>
    <property type="molecule type" value="Genomic_DNA"/>
</dbReference>
<dbReference type="GO" id="GO:0003676">
    <property type="term" value="F:nucleic acid binding"/>
    <property type="evidence" value="ECO:0007669"/>
    <property type="project" value="InterPro"/>
</dbReference>
<dbReference type="InterPro" id="IPR002052">
    <property type="entry name" value="DNA_methylase_N6_adenine_CS"/>
</dbReference>
<comment type="caution">
    <text evidence="3">The sequence shown here is derived from an EMBL/GenBank/DDBJ whole genome shotgun (WGS) entry which is preliminary data.</text>
</comment>
<evidence type="ECO:0000313" key="3">
    <source>
        <dbReference type="EMBL" id="NDL66878.1"/>
    </source>
</evidence>
<evidence type="ECO:0000256" key="2">
    <source>
        <dbReference type="ARBA" id="ARBA00022679"/>
    </source>
</evidence>
<dbReference type="PROSITE" id="PS00092">
    <property type="entry name" value="N6_MTASE"/>
    <property type="match status" value="1"/>
</dbReference>
<gene>
    <name evidence="3" type="primary">rsmD</name>
    <name evidence="3" type="ORF">GXN74_03840</name>
</gene>
<keyword evidence="2 3" id="KW-0808">Transferase</keyword>